<name>T1J3U3_STRMM</name>
<evidence type="ECO:0000256" key="8">
    <source>
        <dbReference type="ARBA" id="ARBA00022919"/>
    </source>
</evidence>
<dbReference type="EC" id="1.1.1.102" evidence="11"/>
<keyword evidence="15" id="KW-0812">Transmembrane</keyword>
<dbReference type="HOGENOM" id="CLU_010194_3_2_1"/>
<dbReference type="GO" id="GO:0005789">
    <property type="term" value="C:endoplasmic reticulum membrane"/>
    <property type="evidence" value="ECO:0007669"/>
    <property type="project" value="TreeGrafter"/>
</dbReference>
<evidence type="ECO:0000313" key="16">
    <source>
        <dbReference type="EnsemblMetazoa" id="SMAR008264-PA"/>
    </source>
</evidence>
<dbReference type="GO" id="GO:0000166">
    <property type="term" value="F:nucleotide binding"/>
    <property type="evidence" value="ECO:0007669"/>
    <property type="project" value="UniProtKB-KW"/>
</dbReference>
<evidence type="ECO:0000256" key="7">
    <source>
        <dbReference type="ARBA" id="ARBA00022857"/>
    </source>
</evidence>
<evidence type="ECO:0000256" key="11">
    <source>
        <dbReference type="ARBA" id="ARBA00026112"/>
    </source>
</evidence>
<comment type="function">
    <text evidence="12">Catalyzes the reduction of 3'-oxosphinganine (3-ketodihydrosphingosine/KDS) to sphinganine (dihydrosphingosine/DHS), the second step of de novo sphingolipid biosynthesis.</text>
</comment>
<dbReference type="GO" id="GO:0006666">
    <property type="term" value="P:3-keto-sphinganine metabolic process"/>
    <property type="evidence" value="ECO:0007669"/>
    <property type="project" value="InterPro"/>
</dbReference>
<evidence type="ECO:0000256" key="12">
    <source>
        <dbReference type="ARBA" id="ARBA00044737"/>
    </source>
</evidence>
<comment type="pathway">
    <text evidence="2">Lipid metabolism; sphingolipid metabolism.</text>
</comment>
<feature type="transmembrane region" description="Helical" evidence="15">
    <location>
        <begin position="255"/>
        <end position="276"/>
    </location>
</feature>
<dbReference type="GO" id="GO:0030148">
    <property type="term" value="P:sphingolipid biosynthetic process"/>
    <property type="evidence" value="ECO:0007669"/>
    <property type="project" value="InterPro"/>
</dbReference>
<keyword evidence="8" id="KW-0746">Sphingolipid metabolism</keyword>
<dbReference type="CDD" id="cd08939">
    <property type="entry name" value="KDSR-like_SDR_c"/>
    <property type="match status" value="1"/>
</dbReference>
<dbReference type="Pfam" id="PF00106">
    <property type="entry name" value="adh_short"/>
    <property type="match status" value="1"/>
</dbReference>
<dbReference type="GO" id="GO:0047560">
    <property type="term" value="F:3-dehydrosphinganine reductase activity"/>
    <property type="evidence" value="ECO:0007669"/>
    <property type="project" value="UniProtKB-EC"/>
</dbReference>
<comment type="similarity">
    <text evidence="4 14">Belongs to the short-chain dehydrogenases/reductases (SDR) family.</text>
</comment>
<keyword evidence="6" id="KW-0256">Endoplasmic reticulum</keyword>
<dbReference type="InterPro" id="IPR045022">
    <property type="entry name" value="KDSR-like"/>
</dbReference>
<dbReference type="InterPro" id="IPR002347">
    <property type="entry name" value="SDR_fam"/>
</dbReference>
<dbReference type="OMA" id="ICGVFEE"/>
<evidence type="ECO:0000256" key="5">
    <source>
        <dbReference type="ARBA" id="ARBA00022741"/>
    </source>
</evidence>
<dbReference type="PRINTS" id="PR00081">
    <property type="entry name" value="GDHRDH"/>
</dbReference>
<keyword evidence="10" id="KW-0443">Lipid metabolism</keyword>
<dbReference type="EnsemblMetazoa" id="SMAR008264-RA">
    <property type="protein sequence ID" value="SMAR008264-PA"/>
    <property type="gene ID" value="SMAR008264"/>
</dbReference>
<dbReference type="Proteomes" id="UP000014500">
    <property type="component" value="Unassembled WGS sequence"/>
</dbReference>
<keyword evidence="15" id="KW-0472">Membrane</keyword>
<evidence type="ECO:0000256" key="14">
    <source>
        <dbReference type="RuleBase" id="RU000363"/>
    </source>
</evidence>
<evidence type="ECO:0000256" key="1">
    <source>
        <dbReference type="ARBA" id="ARBA00004240"/>
    </source>
</evidence>
<dbReference type="PANTHER" id="PTHR43550:SF3">
    <property type="entry name" value="3-KETODIHYDROSPHINGOSINE REDUCTASE"/>
    <property type="match status" value="1"/>
</dbReference>
<dbReference type="SUPFAM" id="SSF51735">
    <property type="entry name" value="NAD(P)-binding Rossmann-fold domains"/>
    <property type="match status" value="1"/>
</dbReference>
<protein>
    <recommendedName>
        <fullName evidence="11">3-dehydrosphinganine reductase</fullName>
        <ecNumber evidence="11">1.1.1.102</ecNumber>
    </recommendedName>
</protein>
<dbReference type="InterPro" id="IPR020904">
    <property type="entry name" value="Sc_DH/Rdtase_CS"/>
</dbReference>
<dbReference type="PANTHER" id="PTHR43550">
    <property type="entry name" value="3-KETODIHYDROSPHINGOSINE REDUCTASE"/>
    <property type="match status" value="1"/>
</dbReference>
<accession>T1J3U3</accession>
<evidence type="ECO:0000313" key="17">
    <source>
        <dbReference type="Proteomes" id="UP000014500"/>
    </source>
</evidence>
<dbReference type="EMBL" id="JH431831">
    <property type="status" value="NOT_ANNOTATED_CDS"/>
    <property type="molecule type" value="Genomic_DNA"/>
</dbReference>
<comment type="pathway">
    <text evidence="3">Sphingolipid metabolism.</text>
</comment>
<keyword evidence="15" id="KW-1133">Transmembrane helix</keyword>
<comment type="catalytic activity">
    <reaction evidence="13">
        <text>sphinganine + NADP(+) = 3-oxosphinganine + NADPH + H(+)</text>
        <dbReference type="Rhea" id="RHEA:22640"/>
        <dbReference type="ChEBI" id="CHEBI:15378"/>
        <dbReference type="ChEBI" id="CHEBI:57783"/>
        <dbReference type="ChEBI" id="CHEBI:57817"/>
        <dbReference type="ChEBI" id="CHEBI:58299"/>
        <dbReference type="ChEBI" id="CHEBI:58349"/>
        <dbReference type="EC" id="1.1.1.102"/>
    </reaction>
    <physiologicalReaction direction="right-to-left" evidence="13">
        <dbReference type="Rhea" id="RHEA:22642"/>
    </physiologicalReaction>
</comment>
<evidence type="ECO:0000256" key="9">
    <source>
        <dbReference type="ARBA" id="ARBA00023002"/>
    </source>
</evidence>
<reference evidence="16" key="2">
    <citation type="submission" date="2015-02" db="UniProtKB">
        <authorList>
            <consortium name="EnsemblMetazoa"/>
        </authorList>
    </citation>
    <scope>IDENTIFICATION</scope>
</reference>
<reference evidence="17" key="1">
    <citation type="submission" date="2011-05" db="EMBL/GenBank/DDBJ databases">
        <authorList>
            <person name="Richards S.R."/>
            <person name="Qu J."/>
            <person name="Jiang H."/>
            <person name="Jhangiani S.N."/>
            <person name="Agravi P."/>
            <person name="Goodspeed R."/>
            <person name="Gross S."/>
            <person name="Mandapat C."/>
            <person name="Jackson L."/>
            <person name="Mathew T."/>
            <person name="Pu L."/>
            <person name="Thornton R."/>
            <person name="Saada N."/>
            <person name="Wilczek-Boney K.B."/>
            <person name="Lee S."/>
            <person name="Kovar C."/>
            <person name="Wu Y."/>
            <person name="Scherer S.E."/>
            <person name="Worley K.C."/>
            <person name="Muzny D.M."/>
            <person name="Gibbs R."/>
        </authorList>
    </citation>
    <scope>NUCLEOTIDE SEQUENCE</scope>
    <source>
        <strain evidence="17">Brora</strain>
    </source>
</reference>
<dbReference type="InterPro" id="IPR036291">
    <property type="entry name" value="NAD(P)-bd_dom_sf"/>
</dbReference>
<evidence type="ECO:0000256" key="6">
    <source>
        <dbReference type="ARBA" id="ARBA00022824"/>
    </source>
</evidence>
<organism evidence="16 17">
    <name type="scientific">Strigamia maritima</name>
    <name type="common">European centipede</name>
    <name type="synonym">Geophilus maritimus</name>
    <dbReference type="NCBI Taxonomy" id="126957"/>
    <lineage>
        <taxon>Eukaryota</taxon>
        <taxon>Metazoa</taxon>
        <taxon>Ecdysozoa</taxon>
        <taxon>Arthropoda</taxon>
        <taxon>Myriapoda</taxon>
        <taxon>Chilopoda</taxon>
        <taxon>Pleurostigmophora</taxon>
        <taxon>Geophilomorpha</taxon>
        <taxon>Linotaeniidae</taxon>
        <taxon>Strigamia</taxon>
    </lineage>
</organism>
<dbReference type="PhylomeDB" id="T1J3U3"/>
<dbReference type="PRINTS" id="PR00080">
    <property type="entry name" value="SDRFAMILY"/>
</dbReference>
<keyword evidence="7" id="KW-0521">NADP</keyword>
<dbReference type="eggNOG" id="KOG1210">
    <property type="taxonomic scope" value="Eukaryota"/>
</dbReference>
<proteinExistence type="inferred from homology"/>
<keyword evidence="17" id="KW-1185">Reference proteome</keyword>
<dbReference type="PROSITE" id="PS00061">
    <property type="entry name" value="ADH_SHORT"/>
    <property type="match status" value="1"/>
</dbReference>
<sequence>ITGGSSGIGKCLAIEAAQRGASVTLLARDEIKLESAKTEITKHITDKEKQKIKLASVDICKDYQSVERIINEVEAELGPVGILINCAGNATASRFEDTPVEEFQRLMDVNYMGSVFVTRAVLPSMKTQRSGRIVFVSSQAGLTGIFGYSAYSASKFALRGLAESLSMEVKPFNIKITLGLPADTDTPGFEEEEKTKPIETKLISKGNGLFSPEDVAKQLMEDILQGKFLSSVGLEGSILCCVCAGMSPMSSFTELVTQVFTMGIFRLVSVVILNGFNSIVAKHAKQQDDSKKNLNFFIYIYFLTFVQ</sequence>
<keyword evidence="5" id="KW-0547">Nucleotide-binding</keyword>
<keyword evidence="9" id="KW-0560">Oxidoreductase</keyword>
<evidence type="ECO:0000256" key="13">
    <source>
        <dbReference type="ARBA" id="ARBA00048930"/>
    </source>
</evidence>
<dbReference type="Gene3D" id="3.40.50.720">
    <property type="entry name" value="NAD(P)-binding Rossmann-like Domain"/>
    <property type="match status" value="1"/>
</dbReference>
<dbReference type="FunFam" id="3.40.50.720:FF:000165">
    <property type="entry name" value="3-ketodihydrosphingosine reductase"/>
    <property type="match status" value="1"/>
</dbReference>
<dbReference type="AlphaFoldDB" id="T1J3U3"/>
<comment type="subcellular location">
    <subcellularLocation>
        <location evidence="1">Endoplasmic reticulum</location>
    </subcellularLocation>
</comment>
<evidence type="ECO:0000256" key="4">
    <source>
        <dbReference type="ARBA" id="ARBA00006484"/>
    </source>
</evidence>
<evidence type="ECO:0000256" key="3">
    <source>
        <dbReference type="ARBA" id="ARBA00004991"/>
    </source>
</evidence>
<dbReference type="STRING" id="126957.T1J3U3"/>
<evidence type="ECO:0000256" key="10">
    <source>
        <dbReference type="ARBA" id="ARBA00023098"/>
    </source>
</evidence>
<evidence type="ECO:0000256" key="2">
    <source>
        <dbReference type="ARBA" id="ARBA00004760"/>
    </source>
</evidence>
<evidence type="ECO:0000256" key="15">
    <source>
        <dbReference type="SAM" id="Phobius"/>
    </source>
</evidence>